<comment type="caution">
    <text evidence="4">The sequence shown here is derived from an EMBL/GenBank/DDBJ whole genome shotgun (WGS) entry which is preliminary data.</text>
</comment>
<dbReference type="Proteomes" id="UP000823388">
    <property type="component" value="Chromosome 2K"/>
</dbReference>
<dbReference type="InterPro" id="IPR033130">
    <property type="entry name" value="RNase_T2_His_AS_2"/>
</dbReference>
<sequence length="188" mass="20339">MALHHHGSLAVLLLALAVACKATDFDFFYLVQQWPGSYCDTEAGCCFPGDDKPAADFGIHGLCPNYVACRPDAATPNRTGPTSATPRTLSTPSLIADMEADLRRSWGTLSCRSKDAMDFWSHEWSRHGTCSGMPQHAYFRAALDLKARLDLTGALLDAGIVPSDEAEYCLGRVRDAVAAAPMVECNRS</sequence>
<dbReference type="Pfam" id="PF00445">
    <property type="entry name" value="Ribonuclease_T2"/>
    <property type="match status" value="1"/>
</dbReference>
<dbReference type="PANTHER" id="PTHR11240">
    <property type="entry name" value="RIBONUCLEASE T2"/>
    <property type="match status" value="1"/>
</dbReference>
<dbReference type="GO" id="GO:0033897">
    <property type="term" value="F:ribonuclease T2 activity"/>
    <property type="evidence" value="ECO:0007669"/>
    <property type="project" value="InterPro"/>
</dbReference>
<dbReference type="InterPro" id="IPR036430">
    <property type="entry name" value="RNase_T2-like_sf"/>
</dbReference>
<evidence type="ECO:0000256" key="3">
    <source>
        <dbReference type="SAM" id="SignalP"/>
    </source>
</evidence>
<dbReference type="Gene3D" id="3.90.730.10">
    <property type="entry name" value="Ribonuclease T2-like"/>
    <property type="match status" value="1"/>
</dbReference>
<feature type="chain" id="PRO_5035821253" evidence="3">
    <location>
        <begin position="23"/>
        <end position="188"/>
    </location>
</feature>
<dbReference type="GO" id="GO:0006401">
    <property type="term" value="P:RNA catabolic process"/>
    <property type="evidence" value="ECO:0007669"/>
    <property type="project" value="TreeGrafter"/>
</dbReference>
<dbReference type="AlphaFoldDB" id="A0A8T0WUU8"/>
<organism evidence="4 5">
    <name type="scientific">Panicum virgatum</name>
    <name type="common">Blackwell switchgrass</name>
    <dbReference type="NCBI Taxonomy" id="38727"/>
    <lineage>
        <taxon>Eukaryota</taxon>
        <taxon>Viridiplantae</taxon>
        <taxon>Streptophyta</taxon>
        <taxon>Embryophyta</taxon>
        <taxon>Tracheophyta</taxon>
        <taxon>Spermatophyta</taxon>
        <taxon>Magnoliopsida</taxon>
        <taxon>Liliopsida</taxon>
        <taxon>Poales</taxon>
        <taxon>Poaceae</taxon>
        <taxon>PACMAD clade</taxon>
        <taxon>Panicoideae</taxon>
        <taxon>Panicodae</taxon>
        <taxon>Paniceae</taxon>
        <taxon>Panicinae</taxon>
        <taxon>Panicum</taxon>
        <taxon>Panicum sect. Hiantes</taxon>
    </lineage>
</organism>
<keyword evidence="5" id="KW-1185">Reference proteome</keyword>
<name>A0A8T0WUU8_PANVG</name>
<evidence type="ECO:0000256" key="2">
    <source>
        <dbReference type="RuleBase" id="RU004328"/>
    </source>
</evidence>
<dbReference type="InterPro" id="IPR001568">
    <property type="entry name" value="RNase_T2-like"/>
</dbReference>
<dbReference type="SUPFAM" id="SSF55895">
    <property type="entry name" value="Ribonuclease Rh-like"/>
    <property type="match status" value="1"/>
</dbReference>
<evidence type="ECO:0000256" key="1">
    <source>
        <dbReference type="ARBA" id="ARBA00007469"/>
    </source>
</evidence>
<gene>
    <name evidence="4" type="ORF">PVAP13_2KG540500</name>
</gene>
<dbReference type="PROSITE" id="PS00531">
    <property type="entry name" value="RNASE_T2_2"/>
    <property type="match status" value="1"/>
</dbReference>
<dbReference type="PANTHER" id="PTHR11240:SF78">
    <property type="entry name" value="GENOME ASSEMBLY, CHROMOSOME: II"/>
    <property type="match status" value="1"/>
</dbReference>
<protein>
    <submittedName>
        <fullName evidence="4">Uncharacterized protein</fullName>
    </submittedName>
</protein>
<comment type="similarity">
    <text evidence="1 2">Belongs to the RNase T2 family.</text>
</comment>
<accession>A0A8T0WUU8</accession>
<feature type="signal peptide" evidence="3">
    <location>
        <begin position="1"/>
        <end position="22"/>
    </location>
</feature>
<evidence type="ECO:0000313" key="4">
    <source>
        <dbReference type="EMBL" id="KAG2646989.1"/>
    </source>
</evidence>
<evidence type="ECO:0000313" key="5">
    <source>
        <dbReference type="Proteomes" id="UP000823388"/>
    </source>
</evidence>
<proteinExistence type="inferred from homology"/>
<keyword evidence="3" id="KW-0732">Signal</keyword>
<dbReference type="GO" id="GO:0005576">
    <property type="term" value="C:extracellular region"/>
    <property type="evidence" value="ECO:0007669"/>
    <property type="project" value="TreeGrafter"/>
</dbReference>
<reference evidence="4" key="1">
    <citation type="submission" date="2020-05" db="EMBL/GenBank/DDBJ databases">
        <title>WGS assembly of Panicum virgatum.</title>
        <authorList>
            <person name="Lovell J.T."/>
            <person name="Jenkins J."/>
            <person name="Shu S."/>
            <person name="Juenger T.E."/>
            <person name="Schmutz J."/>
        </authorList>
    </citation>
    <scope>NUCLEOTIDE SEQUENCE</scope>
    <source>
        <strain evidence="4">AP13</strain>
    </source>
</reference>
<dbReference type="EMBL" id="CM029039">
    <property type="protein sequence ID" value="KAG2646989.1"/>
    <property type="molecule type" value="Genomic_DNA"/>
</dbReference>
<dbReference type="GO" id="GO:0003723">
    <property type="term" value="F:RNA binding"/>
    <property type="evidence" value="ECO:0007669"/>
    <property type="project" value="InterPro"/>
</dbReference>